<evidence type="ECO:0000313" key="1">
    <source>
        <dbReference type="EMBL" id="KAI5677847.1"/>
    </source>
</evidence>
<name>A0ACC0BZ21_CATRO</name>
<dbReference type="Proteomes" id="UP001060085">
    <property type="component" value="Linkage Group LG02"/>
</dbReference>
<evidence type="ECO:0000313" key="2">
    <source>
        <dbReference type="Proteomes" id="UP001060085"/>
    </source>
</evidence>
<proteinExistence type="predicted"/>
<accession>A0ACC0BZ21</accession>
<gene>
    <name evidence="1" type="ORF">M9H77_08797</name>
</gene>
<sequence>MRKILRRNCPYLKFAVFTTNQAILEAFAWLETGYAMAWPPYTPKIWPFQPNNTDVLQQVEWKLVQLAEIIGVEFEFRGFVANSLVDLDALVLDIRPSDIEVLAVNSVFELYRLLSRLGAIDKVLNSIKALRPKM</sequence>
<reference evidence="2" key="1">
    <citation type="journal article" date="2023" name="Nat. Plants">
        <title>Single-cell RNA sequencing provides a high-resolution roadmap for understanding the multicellular compartmentation of specialized metabolism.</title>
        <authorList>
            <person name="Sun S."/>
            <person name="Shen X."/>
            <person name="Li Y."/>
            <person name="Li Y."/>
            <person name="Wang S."/>
            <person name="Li R."/>
            <person name="Zhang H."/>
            <person name="Shen G."/>
            <person name="Guo B."/>
            <person name="Wei J."/>
            <person name="Xu J."/>
            <person name="St-Pierre B."/>
            <person name="Chen S."/>
            <person name="Sun C."/>
        </authorList>
    </citation>
    <scope>NUCLEOTIDE SEQUENCE [LARGE SCALE GENOMIC DNA]</scope>
</reference>
<protein>
    <submittedName>
        <fullName evidence="1">Uncharacterized protein</fullName>
    </submittedName>
</protein>
<comment type="caution">
    <text evidence="1">The sequence shown here is derived from an EMBL/GenBank/DDBJ whole genome shotgun (WGS) entry which is preliminary data.</text>
</comment>
<organism evidence="1 2">
    <name type="scientific">Catharanthus roseus</name>
    <name type="common">Madagascar periwinkle</name>
    <name type="synonym">Vinca rosea</name>
    <dbReference type="NCBI Taxonomy" id="4058"/>
    <lineage>
        <taxon>Eukaryota</taxon>
        <taxon>Viridiplantae</taxon>
        <taxon>Streptophyta</taxon>
        <taxon>Embryophyta</taxon>
        <taxon>Tracheophyta</taxon>
        <taxon>Spermatophyta</taxon>
        <taxon>Magnoliopsida</taxon>
        <taxon>eudicotyledons</taxon>
        <taxon>Gunneridae</taxon>
        <taxon>Pentapetalae</taxon>
        <taxon>asterids</taxon>
        <taxon>lamiids</taxon>
        <taxon>Gentianales</taxon>
        <taxon>Apocynaceae</taxon>
        <taxon>Rauvolfioideae</taxon>
        <taxon>Vinceae</taxon>
        <taxon>Catharanthinae</taxon>
        <taxon>Catharanthus</taxon>
    </lineage>
</organism>
<dbReference type="EMBL" id="CM044702">
    <property type="protein sequence ID" value="KAI5677847.1"/>
    <property type="molecule type" value="Genomic_DNA"/>
</dbReference>
<keyword evidence="2" id="KW-1185">Reference proteome</keyword>